<evidence type="ECO:0000313" key="8">
    <source>
        <dbReference type="Proteomes" id="UP000436088"/>
    </source>
</evidence>
<keyword evidence="4" id="KW-0539">Nucleus</keyword>
<evidence type="ECO:0000256" key="3">
    <source>
        <dbReference type="ARBA" id="ARBA00022490"/>
    </source>
</evidence>
<dbReference type="PANTHER" id="PTHR46761:SF2">
    <property type="entry name" value="RAN GTPASE-ACTIVATING PROTEIN 1"/>
    <property type="match status" value="1"/>
</dbReference>
<keyword evidence="3" id="KW-0963">Cytoplasm</keyword>
<evidence type="ECO:0000313" key="7">
    <source>
        <dbReference type="EMBL" id="KAE8660648.1"/>
    </source>
</evidence>
<dbReference type="AlphaFoldDB" id="A0A6A2WLV3"/>
<dbReference type="InterPro" id="IPR032675">
    <property type="entry name" value="LRR_dom_sf"/>
</dbReference>
<evidence type="ECO:0000256" key="4">
    <source>
        <dbReference type="ARBA" id="ARBA00023242"/>
    </source>
</evidence>
<evidence type="ECO:0000256" key="5">
    <source>
        <dbReference type="SAM" id="MobiDB-lite"/>
    </source>
</evidence>
<dbReference type="SUPFAM" id="SSF52047">
    <property type="entry name" value="RNI-like"/>
    <property type="match status" value="1"/>
</dbReference>
<feature type="compositionally biased region" description="Basic and acidic residues" evidence="5">
    <location>
        <begin position="174"/>
        <end position="184"/>
    </location>
</feature>
<dbReference type="InterPro" id="IPR025265">
    <property type="entry name" value="WPP_dom"/>
</dbReference>
<evidence type="ECO:0000256" key="1">
    <source>
        <dbReference type="ARBA" id="ARBA00004123"/>
    </source>
</evidence>
<organism evidence="7 8">
    <name type="scientific">Hibiscus syriacus</name>
    <name type="common">Rose of Sharon</name>
    <dbReference type="NCBI Taxonomy" id="106335"/>
    <lineage>
        <taxon>Eukaryota</taxon>
        <taxon>Viridiplantae</taxon>
        <taxon>Streptophyta</taxon>
        <taxon>Embryophyta</taxon>
        <taxon>Tracheophyta</taxon>
        <taxon>Spermatophyta</taxon>
        <taxon>Magnoliopsida</taxon>
        <taxon>eudicotyledons</taxon>
        <taxon>Gunneridae</taxon>
        <taxon>Pentapetalae</taxon>
        <taxon>rosids</taxon>
        <taxon>malvids</taxon>
        <taxon>Malvales</taxon>
        <taxon>Malvaceae</taxon>
        <taxon>Malvoideae</taxon>
        <taxon>Hibiscus</taxon>
    </lineage>
</organism>
<dbReference type="Proteomes" id="UP000436088">
    <property type="component" value="Unassembled WGS sequence"/>
</dbReference>
<feature type="domain" description="WPP" evidence="6">
    <location>
        <begin position="1"/>
        <end position="75"/>
    </location>
</feature>
<comment type="subcellular location">
    <subcellularLocation>
        <location evidence="2">Cytoplasm</location>
    </subcellularLocation>
    <subcellularLocation>
        <location evidence="1">Nucleus</location>
    </subcellularLocation>
</comment>
<dbReference type="PANTHER" id="PTHR46761">
    <property type="entry name" value="RAN GTPASE-ACTIVATING PROTEIN 1"/>
    <property type="match status" value="1"/>
</dbReference>
<comment type="caution">
    <text evidence="7">The sequence shown here is derived from an EMBL/GenBank/DDBJ whole genome shotgun (WGS) entry which is preliminary data.</text>
</comment>
<dbReference type="InterPro" id="IPR038214">
    <property type="entry name" value="WPP_sf"/>
</dbReference>
<dbReference type="Gene3D" id="1.10.246.200">
    <property type="entry name" value="WPP domain"/>
    <property type="match status" value="1"/>
</dbReference>
<proteinExistence type="predicted"/>
<feature type="compositionally biased region" description="Acidic residues" evidence="5">
    <location>
        <begin position="144"/>
        <end position="166"/>
    </location>
</feature>
<keyword evidence="8" id="KW-1185">Reference proteome</keyword>
<dbReference type="GO" id="GO:0005737">
    <property type="term" value="C:cytoplasm"/>
    <property type="evidence" value="ECO:0007669"/>
    <property type="project" value="UniProtKB-SubCell"/>
</dbReference>
<dbReference type="GO" id="GO:0005096">
    <property type="term" value="F:GTPase activator activity"/>
    <property type="evidence" value="ECO:0007669"/>
    <property type="project" value="InterPro"/>
</dbReference>
<dbReference type="GO" id="GO:0005634">
    <property type="term" value="C:nucleus"/>
    <property type="evidence" value="ECO:0007669"/>
    <property type="project" value="UniProtKB-SubCell"/>
</dbReference>
<feature type="region of interest" description="Disordered" evidence="5">
    <location>
        <begin position="134"/>
        <end position="184"/>
    </location>
</feature>
<dbReference type="Pfam" id="PF13943">
    <property type="entry name" value="WPP"/>
    <property type="match status" value="1"/>
</dbReference>
<sequence>MTKNLTTPSIFSRKYGLLSVEEAEKDAKKIEELAFAVADQHYKKEPDGDGSSAVQVYAKESSKVMLGVIKRGPRALGEVHGRLNEVDMSTNAIRRAGARLLTQAVVKIPRFKLLNINGNFISDEGIDEVKELFKSSPDKLGPLDENDPEGEDYDDEDYDEDEENAEDGNVLNSKLKDLKIEQEE</sequence>
<name>A0A6A2WLV3_HIBSY</name>
<accession>A0A6A2WLV3</accession>
<protein>
    <submittedName>
        <fullName evidence="7">RAN GTPase-activating protein 2</fullName>
    </submittedName>
</protein>
<dbReference type="EMBL" id="VEPZ02001731">
    <property type="protein sequence ID" value="KAE8660648.1"/>
    <property type="molecule type" value="Genomic_DNA"/>
</dbReference>
<evidence type="ECO:0000259" key="6">
    <source>
        <dbReference type="Pfam" id="PF13943"/>
    </source>
</evidence>
<evidence type="ECO:0000256" key="2">
    <source>
        <dbReference type="ARBA" id="ARBA00004496"/>
    </source>
</evidence>
<dbReference type="InterPro" id="IPR045203">
    <property type="entry name" value="RanGAP1/2"/>
</dbReference>
<dbReference type="Gene3D" id="3.80.10.10">
    <property type="entry name" value="Ribonuclease Inhibitor"/>
    <property type="match status" value="1"/>
</dbReference>
<gene>
    <name evidence="7" type="ORF">F3Y22_tig00116951pilonHSYRG00575</name>
</gene>
<reference evidence="7" key="1">
    <citation type="submission" date="2019-09" db="EMBL/GenBank/DDBJ databases">
        <title>Draft genome information of white flower Hibiscus syriacus.</title>
        <authorList>
            <person name="Kim Y.-M."/>
        </authorList>
    </citation>
    <scope>NUCLEOTIDE SEQUENCE [LARGE SCALE GENOMIC DNA]</scope>
    <source>
        <strain evidence="7">YM2019G1</strain>
    </source>
</reference>